<gene>
    <name evidence="2" type="ORF">BTE48_13700</name>
</gene>
<dbReference type="PROSITE" id="PS51257">
    <property type="entry name" value="PROKAR_LIPOPROTEIN"/>
    <property type="match status" value="1"/>
</dbReference>
<sequence length="200" mass="22661">MQPIMKLSAALLIGGAIALAGCSSKPTVQRVDANQEIALTDRWNDEDSRLVAQEMMQDMLTFPWISRFKMDSDDDRRPTVIIQLIRNKTDEHIPTETFINDIKRELIRSGNVDFVVSGDERNQLREERKDQELNAATGTQAAMGQESGANFALSGTINAFVDQLDDTRVKSYQVDLKLINMTSNREVWNGQKKIKKLMTR</sequence>
<protein>
    <submittedName>
        <fullName evidence="2">Penicillin-binding protein activator LpoB</fullName>
    </submittedName>
</protein>
<dbReference type="InterPro" id="IPR014094">
    <property type="entry name" value="LpoB"/>
</dbReference>
<dbReference type="STRING" id="64969.SAMN02745127_02671"/>
<dbReference type="AlphaFoldDB" id="A0A1T4S052"/>
<evidence type="ECO:0000256" key="1">
    <source>
        <dbReference type="SAM" id="SignalP"/>
    </source>
</evidence>
<proteinExistence type="predicted"/>
<dbReference type="Proteomes" id="UP000191418">
    <property type="component" value="Unassembled WGS sequence"/>
</dbReference>
<dbReference type="EMBL" id="MTSM01000023">
    <property type="protein sequence ID" value="OPX54539.1"/>
    <property type="molecule type" value="Genomic_DNA"/>
</dbReference>
<dbReference type="Gene3D" id="3.40.50.10610">
    <property type="entry name" value="ABC-type transport auxiliary lipoprotein component"/>
    <property type="match status" value="1"/>
</dbReference>
<organism evidence="2 3">
    <name type="scientific">Oceanospirillum multiglobuliferum</name>
    <dbReference type="NCBI Taxonomy" id="64969"/>
    <lineage>
        <taxon>Bacteria</taxon>
        <taxon>Pseudomonadati</taxon>
        <taxon>Pseudomonadota</taxon>
        <taxon>Gammaproteobacteria</taxon>
        <taxon>Oceanospirillales</taxon>
        <taxon>Oceanospirillaceae</taxon>
        <taxon>Oceanospirillum</taxon>
    </lineage>
</organism>
<evidence type="ECO:0000313" key="3">
    <source>
        <dbReference type="Proteomes" id="UP000191418"/>
    </source>
</evidence>
<accession>A0A1T4S052</accession>
<name>A0A1T4S052_9GAMM</name>
<keyword evidence="3" id="KW-1185">Reference proteome</keyword>
<reference evidence="2 3" key="1">
    <citation type="submission" date="2017-01" db="EMBL/GenBank/DDBJ databases">
        <title>Genome Sequencing of a Marine Spirillum, Oceanospirillum multiglobuliferum ATCC 33336, from Japan.</title>
        <authorList>
            <person name="Carney J.G."/>
            <person name="Trachtenberg A.M."/>
            <person name="Rheaume B.A."/>
            <person name="Linnane J.D."/>
            <person name="Pitts N.L."/>
            <person name="Mykles D.L."/>
            <person name="Maclea K.S."/>
        </authorList>
    </citation>
    <scope>NUCLEOTIDE SEQUENCE [LARGE SCALE GENOMIC DNA]</scope>
    <source>
        <strain evidence="2 3">ATCC 33336</strain>
    </source>
</reference>
<dbReference type="OrthoDB" id="9803653at2"/>
<dbReference type="Pfam" id="PF13036">
    <property type="entry name" value="LpoB"/>
    <property type="match status" value="1"/>
</dbReference>
<evidence type="ECO:0000313" key="2">
    <source>
        <dbReference type="EMBL" id="OPX54539.1"/>
    </source>
</evidence>
<keyword evidence="1" id="KW-0732">Signal</keyword>
<feature type="chain" id="PRO_5012007064" evidence="1">
    <location>
        <begin position="21"/>
        <end position="200"/>
    </location>
</feature>
<dbReference type="RefSeq" id="WP_078746207.1">
    <property type="nucleotide sequence ID" value="NZ_FUXG01000022.1"/>
</dbReference>
<feature type="signal peptide" evidence="1">
    <location>
        <begin position="1"/>
        <end position="20"/>
    </location>
</feature>
<comment type="caution">
    <text evidence="2">The sequence shown here is derived from an EMBL/GenBank/DDBJ whole genome shotgun (WGS) entry which is preliminary data.</text>
</comment>